<dbReference type="AlphaFoldDB" id="A0A0G4GNJ0"/>
<dbReference type="PhylomeDB" id="A0A0G4GNJ0"/>
<name>A0A0G4GNJ0_9ALVE</name>
<gene>
    <name evidence="1" type="ORF">Cvel_4974</name>
</gene>
<accession>A0A0G4GNJ0</accession>
<sequence>MIGVLDRKGKLADLVAIAGSAALKLVADKATNAAGVYEQGFSLYDQVYSEKRNRLTQPHQDLLVTTHANLPNLHLQRVHQRNVGHYRRETQILGIQGLDLVSDESVEVFDDELDGEMTVEYLKSIGLKFREALF</sequence>
<evidence type="ECO:0000313" key="1">
    <source>
        <dbReference type="EMBL" id="CEM31867.1"/>
    </source>
</evidence>
<dbReference type="VEuPathDB" id="CryptoDB:Cvel_4974"/>
<protein>
    <submittedName>
        <fullName evidence="1">Uncharacterized protein</fullName>
    </submittedName>
</protein>
<dbReference type="EMBL" id="CDMZ01001391">
    <property type="protein sequence ID" value="CEM31867.1"/>
    <property type="molecule type" value="Genomic_DNA"/>
</dbReference>
<proteinExistence type="predicted"/>
<organism evidence="1">
    <name type="scientific">Chromera velia CCMP2878</name>
    <dbReference type="NCBI Taxonomy" id="1169474"/>
    <lineage>
        <taxon>Eukaryota</taxon>
        <taxon>Sar</taxon>
        <taxon>Alveolata</taxon>
        <taxon>Colpodellida</taxon>
        <taxon>Chromeraceae</taxon>
        <taxon>Chromera</taxon>
    </lineage>
</organism>
<reference evidence="1" key="1">
    <citation type="submission" date="2014-11" db="EMBL/GenBank/DDBJ databases">
        <authorList>
            <person name="Otto D Thomas"/>
            <person name="Naeem Raeece"/>
        </authorList>
    </citation>
    <scope>NUCLEOTIDE SEQUENCE</scope>
</reference>